<proteinExistence type="predicted"/>
<keyword evidence="2" id="KW-1185">Reference proteome</keyword>
<organism evidence="1 2">
    <name type="scientific">Lasiosphaeria miniovina</name>
    <dbReference type="NCBI Taxonomy" id="1954250"/>
    <lineage>
        <taxon>Eukaryota</taxon>
        <taxon>Fungi</taxon>
        <taxon>Dikarya</taxon>
        <taxon>Ascomycota</taxon>
        <taxon>Pezizomycotina</taxon>
        <taxon>Sordariomycetes</taxon>
        <taxon>Sordariomycetidae</taxon>
        <taxon>Sordariales</taxon>
        <taxon>Lasiosphaeriaceae</taxon>
        <taxon>Lasiosphaeria</taxon>
    </lineage>
</organism>
<dbReference type="AlphaFoldDB" id="A0AA40B3E9"/>
<dbReference type="EMBL" id="JAUIRO010000002">
    <property type="protein sequence ID" value="KAK0726855.1"/>
    <property type="molecule type" value="Genomic_DNA"/>
</dbReference>
<dbReference type="PANTHER" id="PTHR35186">
    <property type="entry name" value="ANK_REP_REGION DOMAIN-CONTAINING PROTEIN"/>
    <property type="match status" value="1"/>
</dbReference>
<gene>
    <name evidence="1" type="ORF">B0T26DRAFT_747245</name>
</gene>
<dbReference type="Proteomes" id="UP001172101">
    <property type="component" value="Unassembled WGS sequence"/>
</dbReference>
<name>A0AA40B3E9_9PEZI</name>
<sequence length="334" mass="38256">MATMFKFRGLLDDLIHLLKSQRLFFYMNILQLLQEARVAGMIGEVDQTEEVCIRIIRDTRTGHEIHDYLGHLYTPFLQILERYEICLKRIAATLGHLRPANSPDIIQANSDLNMTLSIKGRLEFTIKHKHLLAILDELRTERLFLKTIIKGMKTQRLFETRHPFYASRALSNIFEDVHTSAQRAKNDVIFNRFLFVDNGVFQETTIDATANGWPTGNDSELFLAPTTTDIDSGLPQGRIAQDEDVRMTPKQQALLALDVASSVLQLQQTLWCSIPWNSTAIKFFLQKERDCSSPDLDVKETLLELAILLLEIWHHVPLEAWAQRKGLEVGSSLE</sequence>
<evidence type="ECO:0000313" key="2">
    <source>
        <dbReference type="Proteomes" id="UP001172101"/>
    </source>
</evidence>
<dbReference type="RefSeq" id="XP_060299711.1">
    <property type="nucleotide sequence ID" value="XM_060444824.1"/>
</dbReference>
<reference evidence="1" key="1">
    <citation type="submission" date="2023-06" db="EMBL/GenBank/DDBJ databases">
        <title>Genome-scale phylogeny and comparative genomics of the fungal order Sordariales.</title>
        <authorList>
            <consortium name="Lawrence Berkeley National Laboratory"/>
            <person name="Hensen N."/>
            <person name="Bonometti L."/>
            <person name="Westerberg I."/>
            <person name="Brannstrom I.O."/>
            <person name="Guillou S."/>
            <person name="Cros-Aarteil S."/>
            <person name="Calhoun S."/>
            <person name="Haridas S."/>
            <person name="Kuo A."/>
            <person name="Mondo S."/>
            <person name="Pangilinan J."/>
            <person name="Riley R."/>
            <person name="LaButti K."/>
            <person name="Andreopoulos B."/>
            <person name="Lipzen A."/>
            <person name="Chen C."/>
            <person name="Yanf M."/>
            <person name="Daum C."/>
            <person name="Ng V."/>
            <person name="Clum A."/>
            <person name="Steindorff A."/>
            <person name="Ohm R."/>
            <person name="Martin F."/>
            <person name="Silar P."/>
            <person name="Natvig D."/>
            <person name="Lalanne C."/>
            <person name="Gautier V."/>
            <person name="Ament-velasquez S.L."/>
            <person name="Kruys A."/>
            <person name="Hutchinson M.I."/>
            <person name="Powell A.J."/>
            <person name="Barry K."/>
            <person name="Miller A.N."/>
            <person name="Grigoriev I.V."/>
            <person name="Debuchy R."/>
            <person name="Gladieux P."/>
            <person name="Thoren M.H."/>
            <person name="Johannesson H."/>
        </authorList>
    </citation>
    <scope>NUCLEOTIDE SEQUENCE</scope>
    <source>
        <strain evidence="1">SMH2392-1A</strain>
    </source>
</reference>
<protein>
    <submittedName>
        <fullName evidence="1">Uncharacterized protein</fullName>
    </submittedName>
</protein>
<comment type="caution">
    <text evidence="1">The sequence shown here is derived from an EMBL/GenBank/DDBJ whole genome shotgun (WGS) entry which is preliminary data.</text>
</comment>
<accession>A0AA40B3E9</accession>
<evidence type="ECO:0000313" key="1">
    <source>
        <dbReference type="EMBL" id="KAK0726855.1"/>
    </source>
</evidence>
<dbReference type="GeneID" id="85328094"/>
<dbReference type="PANTHER" id="PTHR35186:SF4">
    <property type="entry name" value="PRION-INHIBITION AND PROPAGATION HELO DOMAIN-CONTAINING PROTEIN"/>
    <property type="match status" value="1"/>
</dbReference>